<reference evidence="3 4" key="1">
    <citation type="submission" date="2023-07" db="EMBL/GenBank/DDBJ databases">
        <title>Sorghum-associated microbial communities from plants grown in Nebraska, USA.</title>
        <authorList>
            <person name="Schachtman D."/>
        </authorList>
    </citation>
    <scope>NUCLEOTIDE SEQUENCE [LARGE SCALE GENOMIC DNA]</scope>
    <source>
        <strain evidence="3 4">BE190</strain>
    </source>
</reference>
<keyword evidence="2" id="KW-0560">Oxidoreductase</keyword>
<protein>
    <submittedName>
        <fullName evidence="3">NAD(P)-dependent dehydrogenase (Short-subunit alcohol dehydrogenase family)</fullName>
    </submittedName>
</protein>
<dbReference type="InterPro" id="IPR036291">
    <property type="entry name" value="NAD(P)-bd_dom_sf"/>
</dbReference>
<evidence type="ECO:0000313" key="4">
    <source>
        <dbReference type="Proteomes" id="UP001253595"/>
    </source>
</evidence>
<comment type="similarity">
    <text evidence="1">Belongs to the short-chain dehydrogenases/reductases (SDR) family.</text>
</comment>
<comment type="caution">
    <text evidence="3">The sequence shown here is derived from an EMBL/GenBank/DDBJ whole genome shotgun (WGS) entry which is preliminary data.</text>
</comment>
<proteinExistence type="inferred from homology"/>
<dbReference type="PRINTS" id="PR00081">
    <property type="entry name" value="GDHRDH"/>
</dbReference>
<dbReference type="SUPFAM" id="SSF51735">
    <property type="entry name" value="NAD(P)-binding Rossmann-fold domains"/>
    <property type="match status" value="1"/>
</dbReference>
<dbReference type="PANTHER" id="PTHR43976">
    <property type="entry name" value="SHORT CHAIN DEHYDROGENASE"/>
    <property type="match status" value="1"/>
</dbReference>
<dbReference type="EMBL" id="JAVDVX010000002">
    <property type="protein sequence ID" value="MDR7089298.1"/>
    <property type="molecule type" value="Genomic_DNA"/>
</dbReference>
<name>A0ABU1UVS2_9GAMM</name>
<dbReference type="InterPro" id="IPR020904">
    <property type="entry name" value="Sc_DH/Rdtase_CS"/>
</dbReference>
<accession>A0ABU1UVS2</accession>
<dbReference type="RefSeq" id="WP_310070213.1">
    <property type="nucleotide sequence ID" value="NZ_JAVDVX010000002.1"/>
</dbReference>
<dbReference type="InterPro" id="IPR002347">
    <property type="entry name" value="SDR_fam"/>
</dbReference>
<organism evidence="3 4">
    <name type="scientific">Cellvibrio fibrivorans</name>
    <dbReference type="NCBI Taxonomy" id="126350"/>
    <lineage>
        <taxon>Bacteria</taxon>
        <taxon>Pseudomonadati</taxon>
        <taxon>Pseudomonadota</taxon>
        <taxon>Gammaproteobacteria</taxon>
        <taxon>Cellvibrionales</taxon>
        <taxon>Cellvibrionaceae</taxon>
        <taxon>Cellvibrio</taxon>
    </lineage>
</organism>
<dbReference type="NCBIfam" id="NF004649">
    <property type="entry name" value="PRK05993.1"/>
    <property type="match status" value="1"/>
</dbReference>
<evidence type="ECO:0000256" key="2">
    <source>
        <dbReference type="ARBA" id="ARBA00023002"/>
    </source>
</evidence>
<dbReference type="Gene3D" id="3.40.50.720">
    <property type="entry name" value="NAD(P)-binding Rossmann-like Domain"/>
    <property type="match status" value="1"/>
</dbReference>
<dbReference type="CDD" id="cd05374">
    <property type="entry name" value="17beta-HSD-like_SDR_c"/>
    <property type="match status" value="1"/>
</dbReference>
<evidence type="ECO:0000256" key="1">
    <source>
        <dbReference type="ARBA" id="ARBA00006484"/>
    </source>
</evidence>
<dbReference type="PROSITE" id="PS00061">
    <property type="entry name" value="ADH_SHORT"/>
    <property type="match status" value="1"/>
</dbReference>
<sequence length="276" mass="30534">MQKTILITGASTGIGFYVAHELKKAGYRVIASCRSIADVARLQQEGLECVQLDLANSTSIQIGFAQAMELTGNELYGLFNNGAYGQPGAIEDLPINALRQQFNTNFFGWCELTNLALPIMLKQGYGRIIQNSSVLGIAAMPLRGAYNASKYAIEGISDTLRLELEGTGIYVSLIEPGPIESQFRKNALAALRDHIDIEKSRHLATYRNAIARLEKTETTTPFTLGPDAVYQRVIHALESKQPQARYYVTVPTYLVGFMKRILPACWLDKLLRKLSS</sequence>
<dbReference type="PANTHER" id="PTHR43976:SF16">
    <property type="entry name" value="SHORT-CHAIN DEHYDROGENASE_REDUCTASE FAMILY PROTEIN"/>
    <property type="match status" value="1"/>
</dbReference>
<gene>
    <name evidence="3" type="ORF">J2X05_001304</name>
</gene>
<dbReference type="Pfam" id="PF00106">
    <property type="entry name" value="adh_short"/>
    <property type="match status" value="1"/>
</dbReference>
<dbReference type="InterPro" id="IPR051911">
    <property type="entry name" value="SDR_oxidoreductase"/>
</dbReference>
<dbReference type="Proteomes" id="UP001253595">
    <property type="component" value="Unassembled WGS sequence"/>
</dbReference>
<evidence type="ECO:0000313" key="3">
    <source>
        <dbReference type="EMBL" id="MDR7089298.1"/>
    </source>
</evidence>
<keyword evidence="4" id="KW-1185">Reference proteome</keyword>